<dbReference type="GO" id="GO:0005506">
    <property type="term" value="F:iron ion binding"/>
    <property type="evidence" value="ECO:0007669"/>
    <property type="project" value="UniProtKB-ARBA"/>
</dbReference>
<keyword evidence="1" id="KW-0223">Dioxygenase</keyword>
<name>A0A3M5JHW3_PSEA0</name>
<protein>
    <submittedName>
        <fullName evidence="1">Phytanoyl-CoA dioxygenase</fullName>
    </submittedName>
</protein>
<dbReference type="PANTHER" id="PTHR20883">
    <property type="entry name" value="PHYTANOYL-COA DIOXYGENASE DOMAIN CONTAINING 1"/>
    <property type="match status" value="1"/>
</dbReference>
<organism evidence="1 2">
    <name type="scientific">Pseudomonas amygdali pv. mori</name>
    <dbReference type="NCBI Taxonomy" id="34065"/>
    <lineage>
        <taxon>Bacteria</taxon>
        <taxon>Pseudomonadati</taxon>
        <taxon>Pseudomonadota</taxon>
        <taxon>Gammaproteobacteria</taxon>
        <taxon>Pseudomonadales</taxon>
        <taxon>Pseudomonadaceae</taxon>
        <taxon>Pseudomonas</taxon>
        <taxon>Pseudomonas amygdali</taxon>
    </lineage>
</organism>
<proteinExistence type="predicted"/>
<sequence>MGNMQLFGRQREIAVFGGSERITELSQTELHKNFLGDKSIHIILSSLSVMKYLPLAHIYSSSREFQVMAQHSFALTTENIEAFQRDGAICLRGVFRDWIGTIADGIERNLAEPGAYASRYVEKDDKPGGFFDDYCNWQRIPEFRAMVEDSPAASVAAAVMRSRSAQFFHDHVLVKEPGAQKATPWHQDIPYYFVEGSQNVSFWIPVDPVRESTLRLLAGSHRWEKGIKPVHWADQSDFYKDAGGYRDAPDPDTDTEQGLQVLEWEMQPGDAVLFDFRTVHGARGNASAQRRRVLSLRWLGDDIRYFERPGRTSPPYPGHAMQTGQRLREDWFPTIHQGA</sequence>
<dbReference type="Proteomes" id="UP000276194">
    <property type="component" value="Unassembled WGS sequence"/>
</dbReference>
<evidence type="ECO:0000313" key="2">
    <source>
        <dbReference type="Proteomes" id="UP000276194"/>
    </source>
</evidence>
<dbReference type="SUPFAM" id="SSF51197">
    <property type="entry name" value="Clavaminate synthase-like"/>
    <property type="match status" value="1"/>
</dbReference>
<dbReference type="PANTHER" id="PTHR20883:SF49">
    <property type="entry name" value="PHYTANOYL-COA DIOXYGENASE"/>
    <property type="match status" value="1"/>
</dbReference>
<dbReference type="GO" id="GO:0016706">
    <property type="term" value="F:2-oxoglutarate-dependent dioxygenase activity"/>
    <property type="evidence" value="ECO:0007669"/>
    <property type="project" value="UniProtKB-ARBA"/>
</dbReference>
<evidence type="ECO:0000313" key="1">
    <source>
        <dbReference type="EMBL" id="RMT22470.1"/>
    </source>
</evidence>
<dbReference type="Gene3D" id="2.60.120.620">
    <property type="entry name" value="q2cbj1_9rhob like domain"/>
    <property type="match status" value="1"/>
</dbReference>
<gene>
    <name evidence="1" type="ORF">ALP52_100554</name>
</gene>
<dbReference type="EMBL" id="RBTD01000153">
    <property type="protein sequence ID" value="RMT22470.1"/>
    <property type="molecule type" value="Genomic_DNA"/>
</dbReference>
<comment type="caution">
    <text evidence="1">The sequence shown here is derived from an EMBL/GenBank/DDBJ whole genome shotgun (WGS) entry which is preliminary data.</text>
</comment>
<dbReference type="InterPro" id="IPR008775">
    <property type="entry name" value="Phytyl_CoA_dOase-like"/>
</dbReference>
<dbReference type="AlphaFoldDB" id="A0A3M5JHW3"/>
<dbReference type="Pfam" id="PF05721">
    <property type="entry name" value="PhyH"/>
    <property type="match status" value="1"/>
</dbReference>
<keyword evidence="1" id="KW-0560">Oxidoreductase</keyword>
<accession>A0A3M5JHW3</accession>
<reference evidence="1 2" key="1">
    <citation type="submission" date="2018-08" db="EMBL/GenBank/DDBJ databases">
        <title>Recombination of ecologically and evolutionarily significant loci maintains genetic cohesion in the Pseudomonas syringae species complex.</title>
        <authorList>
            <person name="Dillon M."/>
            <person name="Thakur S."/>
            <person name="Almeida R.N.D."/>
            <person name="Weir B.S."/>
            <person name="Guttman D.S."/>
        </authorList>
    </citation>
    <scope>NUCLEOTIDE SEQUENCE [LARGE SCALE GENOMIC DNA]</scope>
    <source>
        <strain evidence="1 2">ICMP 6941</strain>
    </source>
</reference>